<dbReference type="EMBL" id="CAJNYV010001567">
    <property type="protein sequence ID" value="CAF3427498.1"/>
    <property type="molecule type" value="Genomic_DNA"/>
</dbReference>
<dbReference type="PROSITE" id="PS50127">
    <property type="entry name" value="UBC_2"/>
    <property type="match status" value="1"/>
</dbReference>
<dbReference type="EMBL" id="CAJOBS010000689">
    <property type="protein sequence ID" value="CAF4625664.1"/>
    <property type="molecule type" value="Genomic_DNA"/>
</dbReference>
<dbReference type="InterPro" id="IPR050113">
    <property type="entry name" value="Ub_conjugating_enzyme"/>
</dbReference>
<evidence type="ECO:0000259" key="3">
    <source>
        <dbReference type="PROSITE" id="PS50234"/>
    </source>
</evidence>
<reference evidence="4" key="1">
    <citation type="submission" date="2021-02" db="EMBL/GenBank/DDBJ databases">
        <authorList>
            <person name="Nowell W R."/>
        </authorList>
    </citation>
    <scope>NUCLEOTIDE SEQUENCE</scope>
</reference>
<evidence type="ECO:0000259" key="2">
    <source>
        <dbReference type="PROSITE" id="PS50127"/>
    </source>
</evidence>
<proteinExistence type="predicted"/>
<dbReference type="CDD" id="cd00198">
    <property type="entry name" value="vWFA"/>
    <property type="match status" value="1"/>
</dbReference>
<evidence type="ECO:0000256" key="1">
    <source>
        <dbReference type="SAM" id="MobiDB-lite"/>
    </source>
</evidence>
<dbReference type="Gene3D" id="3.40.50.410">
    <property type="entry name" value="von Willebrand factor, type A domain"/>
    <property type="match status" value="1"/>
</dbReference>
<feature type="domain" description="UBC core" evidence="2">
    <location>
        <begin position="1006"/>
        <end position="1152"/>
    </location>
</feature>
<evidence type="ECO:0008006" key="7">
    <source>
        <dbReference type="Google" id="ProtNLM"/>
    </source>
</evidence>
<dbReference type="Pfam" id="PF00179">
    <property type="entry name" value="UQ_con"/>
    <property type="match status" value="1"/>
</dbReference>
<dbReference type="Pfam" id="PF00092">
    <property type="entry name" value="VWA"/>
    <property type="match status" value="1"/>
</dbReference>
<feature type="region of interest" description="Disordered" evidence="1">
    <location>
        <begin position="199"/>
        <end position="225"/>
    </location>
</feature>
<dbReference type="PROSITE" id="PS50234">
    <property type="entry name" value="VWFA"/>
    <property type="match status" value="1"/>
</dbReference>
<evidence type="ECO:0000313" key="4">
    <source>
        <dbReference type="EMBL" id="CAF3427498.1"/>
    </source>
</evidence>
<dbReference type="InterPro" id="IPR036465">
    <property type="entry name" value="vWFA_dom_sf"/>
</dbReference>
<dbReference type="SMART" id="SM00212">
    <property type="entry name" value="UBCc"/>
    <property type="match status" value="1"/>
</dbReference>
<evidence type="ECO:0000313" key="5">
    <source>
        <dbReference type="EMBL" id="CAF4625664.1"/>
    </source>
</evidence>
<dbReference type="SUPFAM" id="SSF54495">
    <property type="entry name" value="UBC-like"/>
    <property type="match status" value="1"/>
</dbReference>
<comment type="caution">
    <text evidence="4">The sequence shown here is derived from an EMBL/GenBank/DDBJ whole genome shotgun (WGS) entry which is preliminary data.</text>
</comment>
<dbReference type="InterPro" id="IPR016135">
    <property type="entry name" value="UBQ-conjugating_enzyme/RWD"/>
</dbReference>
<protein>
    <recommendedName>
        <fullName evidence="7">UBC core domain-containing protein</fullName>
    </recommendedName>
</protein>
<feature type="compositionally biased region" description="Basic and acidic residues" evidence="1">
    <location>
        <begin position="212"/>
        <end position="222"/>
    </location>
</feature>
<dbReference type="InterPro" id="IPR000608">
    <property type="entry name" value="UBC"/>
</dbReference>
<gene>
    <name evidence="4" type="ORF">KIK155_LOCUS10526</name>
    <name evidence="5" type="ORF">TOA249_LOCUS12260</name>
</gene>
<accession>A0A818CDK8</accession>
<dbReference type="Proteomes" id="UP000663865">
    <property type="component" value="Unassembled WGS sequence"/>
</dbReference>
<dbReference type="SUPFAM" id="SSF53300">
    <property type="entry name" value="vWA-like"/>
    <property type="match status" value="1"/>
</dbReference>
<dbReference type="AlphaFoldDB" id="A0A818CDK8"/>
<evidence type="ECO:0000313" key="6">
    <source>
        <dbReference type="Proteomes" id="UP000663865"/>
    </source>
</evidence>
<dbReference type="InterPro" id="IPR002035">
    <property type="entry name" value="VWF_A"/>
</dbReference>
<dbReference type="Gene3D" id="3.10.110.10">
    <property type="entry name" value="Ubiquitin Conjugating Enzyme"/>
    <property type="match status" value="1"/>
</dbReference>
<organism evidence="4 6">
    <name type="scientific">Rotaria socialis</name>
    <dbReference type="NCBI Taxonomy" id="392032"/>
    <lineage>
        <taxon>Eukaryota</taxon>
        <taxon>Metazoa</taxon>
        <taxon>Spiralia</taxon>
        <taxon>Gnathifera</taxon>
        <taxon>Rotifera</taxon>
        <taxon>Eurotatoria</taxon>
        <taxon>Bdelloidea</taxon>
        <taxon>Philodinida</taxon>
        <taxon>Philodinidae</taxon>
        <taxon>Rotaria</taxon>
    </lineage>
</organism>
<sequence length="1178" mass="136934">MAKGYYHVLDLETRVMKHIPVHHSDTTIGQFMEEVANRFKIRENFELYHKNELLRSTAIIKALEVDTLSDPITIDRCTSTLYSFAQHADTSTVQSNRKGDSAFLPPIITPRISDIVTPTSPVSDVSSYKMPSKYTKLDKINQQPPSSSYTVPSSINRSESNKFIVTQEMQRNVQNSFEQNTISEIDGILDSDDIQAEVHESYSESDFESDDDNNHEKLEESSKFFQKSRRLSKSEPMLFQANENNGENYRNDFEEDSPQFCYVPESSKSEFPVPKITDSGLSYCEKINSTASMEYSRLLIVRIRSLCKIYCLNIAHNSTIKNLVNVIWDEIPFEEERYTMDSHVLLLFNHRLHIFIESNPSELVKDFLQLSPDDSVTDFYAYGLPIEHRDFMYNFDTGHNSLFKVSDSWDPVYFTDYKQLERSQSTLLSSLYALALYFRCNNRESAGYRRAMEAQFFLQLRKYLYPPAVLAFKHTIEGSMFWFEKTLLMDALIQLLIRLCPKIVCEIPIDSTEYFDFIPLLFCWLLEKCDPNEVEEDFFAVVKLTDIRRDEHFYFQDPVTTSDINCQKLILEEFSETQSHDKLTRHVDLRSFNRYLASPANHSPNLVFTHKEYEIYHPSTDISSEFKELPCWTENEIYRYNKIMSRKYPSLTIITRGALTARISNQLVLLNKERTVSLLFSRQNKTTENKGRQHNINHFFQIFDPLDASNESSLVTVESFLDEQQNWPDPRLPIYFSNNVITQPNNVPFFETNTIKPAEQVTVVLLDLSRSMFDHNVGDDDRTGKCTHINMCKMMLGTLSDNMLPKDEVHAFGLIEFGERVKVTCPITRDRNKFEKALQSHMLLGEWTHMYDAVNEAVRKINVYINSPLRAGKNCRKLIICLSDGVNNAGPTTIESLYKQIEEHNIVIDFVSFLRDDQLNDEKKNNSIRNFRQLCIKSGGYVYSKLHYRSKIEVAGMFEQEAAVWLSKRARESRGVVEKPERHVNPIFQRLAVRQVSNNTNTQNSSRLVRVFKELTVTQSHSSNEFFVFSILDNISFWKVILKGPQQTPYENKYWMIYVSFDSGYPSYPPNVRFMTPIYHVNISGDGKICHQIFNESWAEPTKMTTVFNSIIDLLKKPNFSEAVSIEKAHLYRDDPNEYEEQAKGHAIRFAKSDIESLKSEYQINDDEELIEEVHQQS</sequence>
<name>A0A818CDK8_9BILA</name>
<dbReference type="Proteomes" id="UP000663838">
    <property type="component" value="Unassembled WGS sequence"/>
</dbReference>
<dbReference type="PANTHER" id="PTHR24067">
    <property type="entry name" value="UBIQUITIN-CONJUGATING ENZYME E2"/>
    <property type="match status" value="1"/>
</dbReference>
<feature type="domain" description="VWFA" evidence="3">
    <location>
        <begin position="761"/>
        <end position="961"/>
    </location>
</feature>